<keyword evidence="1" id="KW-1133">Transmembrane helix</keyword>
<protein>
    <submittedName>
        <fullName evidence="4">Penicillin-binding protein 2</fullName>
    </submittedName>
</protein>
<dbReference type="GO" id="GO:0071972">
    <property type="term" value="F:peptidoglycan L,D-transpeptidase activity"/>
    <property type="evidence" value="ECO:0007669"/>
    <property type="project" value="TreeGrafter"/>
</dbReference>
<dbReference type="InterPro" id="IPR036138">
    <property type="entry name" value="PBP_dimer_sf"/>
</dbReference>
<evidence type="ECO:0000313" key="4">
    <source>
        <dbReference type="EMBL" id="AYD39389.1"/>
    </source>
</evidence>
<keyword evidence="1" id="KW-0812">Transmembrane</keyword>
<gene>
    <name evidence="4" type="ORF">D4Z93_02065</name>
</gene>
<dbReference type="KEGG" id="cfer:D4Z93_02065"/>
<dbReference type="Gene3D" id="3.90.1310.10">
    <property type="entry name" value="Penicillin-binding protein 2a (Domain 2)"/>
    <property type="match status" value="1"/>
</dbReference>
<dbReference type="Pfam" id="PF00905">
    <property type="entry name" value="Transpeptidase"/>
    <property type="match status" value="1"/>
</dbReference>
<proteinExistence type="predicted"/>
<dbReference type="SUPFAM" id="SSF56601">
    <property type="entry name" value="beta-lactamase/transpeptidase-like"/>
    <property type="match status" value="1"/>
</dbReference>
<accession>A0A386H140</accession>
<dbReference type="RefSeq" id="WP_119970098.1">
    <property type="nucleotide sequence ID" value="NZ_CP032416.1"/>
</dbReference>
<dbReference type="InterPro" id="IPR012338">
    <property type="entry name" value="Beta-lactam/transpept-like"/>
</dbReference>
<keyword evidence="5" id="KW-1185">Reference proteome</keyword>
<evidence type="ECO:0000259" key="3">
    <source>
        <dbReference type="Pfam" id="PF21922"/>
    </source>
</evidence>
<dbReference type="EMBL" id="CP032416">
    <property type="protein sequence ID" value="AYD39389.1"/>
    <property type="molecule type" value="Genomic_DNA"/>
</dbReference>
<dbReference type="InterPro" id="IPR050515">
    <property type="entry name" value="Beta-lactam/transpept"/>
</dbReference>
<dbReference type="PANTHER" id="PTHR30627:SF24">
    <property type="entry name" value="PENICILLIN-BINDING PROTEIN 4B"/>
    <property type="match status" value="1"/>
</dbReference>
<dbReference type="Pfam" id="PF21922">
    <property type="entry name" value="PBP_dimer_2"/>
    <property type="match status" value="1"/>
</dbReference>
<organism evidence="4 5">
    <name type="scientific">Clostridium fermenticellae</name>
    <dbReference type="NCBI Taxonomy" id="2068654"/>
    <lineage>
        <taxon>Bacteria</taxon>
        <taxon>Bacillati</taxon>
        <taxon>Bacillota</taxon>
        <taxon>Clostridia</taxon>
        <taxon>Eubacteriales</taxon>
        <taxon>Clostridiaceae</taxon>
        <taxon>Clostridium</taxon>
    </lineage>
</organism>
<name>A0A386H140_9CLOT</name>
<dbReference type="PANTHER" id="PTHR30627">
    <property type="entry name" value="PEPTIDOGLYCAN D,D-TRANSPEPTIDASE"/>
    <property type="match status" value="1"/>
</dbReference>
<dbReference type="GO" id="GO:0008658">
    <property type="term" value="F:penicillin binding"/>
    <property type="evidence" value="ECO:0007669"/>
    <property type="project" value="InterPro"/>
</dbReference>
<dbReference type="OrthoDB" id="9766847at2"/>
<dbReference type="GO" id="GO:0071555">
    <property type="term" value="P:cell wall organization"/>
    <property type="evidence" value="ECO:0007669"/>
    <property type="project" value="TreeGrafter"/>
</dbReference>
<feature type="domain" description="Penicillin binding protein A dimerisation" evidence="3">
    <location>
        <begin position="58"/>
        <end position="127"/>
    </location>
</feature>
<reference evidence="4 5" key="1">
    <citation type="journal article" date="2019" name="Int. J. Syst. Evol. Microbiol.">
        <title>Clostridium fermenticellae sp. nov., isolated from the mud in a fermentation cellar for the production of the Chinese liquor, baijiu.</title>
        <authorList>
            <person name="Xu P.X."/>
            <person name="Chai L.J."/>
            <person name="Qiu T."/>
            <person name="Zhang X.J."/>
            <person name="Lu Z.M."/>
            <person name="Xiao C."/>
            <person name="Wang S.T."/>
            <person name="Shen C.H."/>
            <person name="Shi J.S."/>
            <person name="Xu Z.H."/>
        </authorList>
    </citation>
    <scope>NUCLEOTIDE SEQUENCE [LARGE SCALE GENOMIC DNA]</scope>
    <source>
        <strain evidence="4 5">JN500901</strain>
    </source>
</reference>
<dbReference type="GO" id="GO:0005886">
    <property type="term" value="C:plasma membrane"/>
    <property type="evidence" value="ECO:0007669"/>
    <property type="project" value="TreeGrafter"/>
</dbReference>
<dbReference type="Proteomes" id="UP000266301">
    <property type="component" value="Chromosome"/>
</dbReference>
<dbReference type="AlphaFoldDB" id="A0A386H140"/>
<dbReference type="Gene3D" id="3.40.710.10">
    <property type="entry name" value="DD-peptidase/beta-lactamase superfamily"/>
    <property type="match status" value="1"/>
</dbReference>
<evidence type="ECO:0000313" key="5">
    <source>
        <dbReference type="Proteomes" id="UP000266301"/>
    </source>
</evidence>
<dbReference type="InterPro" id="IPR001460">
    <property type="entry name" value="PCN-bd_Tpept"/>
</dbReference>
<keyword evidence="1" id="KW-0472">Membrane</keyword>
<evidence type="ECO:0000256" key="1">
    <source>
        <dbReference type="SAM" id="Phobius"/>
    </source>
</evidence>
<dbReference type="SUPFAM" id="SSF56519">
    <property type="entry name" value="Penicillin binding protein dimerisation domain"/>
    <property type="match status" value="1"/>
</dbReference>
<evidence type="ECO:0000259" key="2">
    <source>
        <dbReference type="Pfam" id="PF00905"/>
    </source>
</evidence>
<feature type="domain" description="Penicillin-binding protein transpeptidase" evidence="2">
    <location>
        <begin position="162"/>
        <end position="472"/>
    </location>
</feature>
<dbReference type="InterPro" id="IPR054120">
    <property type="entry name" value="PBPA_dimer"/>
</dbReference>
<feature type="transmembrane region" description="Helical" evidence="1">
    <location>
        <begin position="14"/>
        <end position="32"/>
    </location>
</feature>
<sequence length="478" mass="51977">MKEKDNISNNIKKVLLVFLLCFIVLISYITYFEMVVGPKIVDNQANRRLWVKRNEVLRGTIYDRNGKALTQSERVDKETQKRIYTGGEIFSHILGYVDIKYGITGLERKYDAELMSTDIKDNIKSLIENKGKKQEKLGDSLKTTLDYDVQSKAYELLGDNKGAVVVLNPKTGAVIAMVSKPSFNPNNLQEIWSSVNSDKSMPLLNRATSGLYPPGSTFKTVTAISALENLGGIQSRSFNDNGELYISSGYSLHDFAGESFGNISFKDAYVKSSNVVFGTLALELGNDKLKQTAEEFYFNKAIPTDGIAVEPSRFPTLKSNEKGNIAQSGIGQSSDLATPLQMALIASTVANDGAMPKPYLVNQVITSKGKVVKDIQPENIGQIITPNVANTMKNFMRSVVQEGTGVNAAVDGVEVCGKTGTADHQENGVDATPHSWFIGFGPYNDPQVAVAVIVEDGGQGGIAAASIASQVMRMVINK</sequence>